<dbReference type="InterPro" id="IPR003607">
    <property type="entry name" value="HD/PDEase_dom"/>
</dbReference>
<dbReference type="PANTHER" id="PTHR43155">
    <property type="entry name" value="CYCLIC DI-GMP PHOSPHODIESTERASE PA4108-RELATED"/>
    <property type="match status" value="1"/>
</dbReference>
<feature type="domain" description="HD-GYP" evidence="1">
    <location>
        <begin position="113"/>
        <end position="309"/>
    </location>
</feature>
<dbReference type="CDD" id="cd00077">
    <property type="entry name" value="HDc"/>
    <property type="match status" value="1"/>
</dbReference>
<dbReference type="OrthoDB" id="9759601at2"/>
<evidence type="ECO:0000313" key="3">
    <source>
        <dbReference type="Proteomes" id="UP000441354"/>
    </source>
</evidence>
<dbReference type="EMBL" id="WBOT01000003">
    <property type="protein sequence ID" value="KAB2332891.1"/>
    <property type="molecule type" value="Genomic_DNA"/>
</dbReference>
<name>A0A7V7RLX7_9BACI</name>
<dbReference type="NCBIfam" id="TIGR00277">
    <property type="entry name" value="HDIG"/>
    <property type="match status" value="1"/>
</dbReference>
<organism evidence="2 3">
    <name type="scientific">Bacillus mesophilum</name>
    <dbReference type="NCBI Taxonomy" id="1071718"/>
    <lineage>
        <taxon>Bacteria</taxon>
        <taxon>Bacillati</taxon>
        <taxon>Bacillota</taxon>
        <taxon>Bacilli</taxon>
        <taxon>Bacillales</taxon>
        <taxon>Bacillaceae</taxon>
        <taxon>Bacillus</taxon>
    </lineage>
</organism>
<comment type="caution">
    <text evidence="2">The sequence shown here is derived from an EMBL/GenBank/DDBJ whole genome shotgun (WGS) entry which is preliminary data.</text>
</comment>
<dbReference type="PROSITE" id="PS51832">
    <property type="entry name" value="HD_GYP"/>
    <property type="match status" value="1"/>
</dbReference>
<dbReference type="InterPro" id="IPR037522">
    <property type="entry name" value="HD_GYP_dom"/>
</dbReference>
<proteinExistence type="predicted"/>
<dbReference type="Gene3D" id="1.10.3210.10">
    <property type="entry name" value="Hypothetical protein af1432"/>
    <property type="match status" value="1"/>
</dbReference>
<dbReference type="Pfam" id="PF13487">
    <property type="entry name" value="HD_5"/>
    <property type="match status" value="1"/>
</dbReference>
<dbReference type="PANTHER" id="PTHR43155:SF2">
    <property type="entry name" value="CYCLIC DI-GMP PHOSPHODIESTERASE PA4108"/>
    <property type="match status" value="1"/>
</dbReference>
<protein>
    <submittedName>
        <fullName evidence="2">HD-GYP domain-containing protein</fullName>
    </submittedName>
</protein>
<dbReference type="RefSeq" id="WP_151574292.1">
    <property type="nucleotide sequence ID" value="NZ_WBOT01000003.1"/>
</dbReference>
<sequence>MRLVSTKSAKIGSVLGKSIYNDKGKILLNKGVKLDGRMLSRLQKMGITYIYVMDERMKDIVYKSTLPEKLRREAILTIEDTFRQSANDQNLDKSFVIDKASKNFSKLISTLLDEIKGDQNLISIMSDVYTYDHYIFSHSLNVTLYSLAIGLQLNFSQKDLELLGMGAILHDVGKMQIPENILLKPGRLTEEEFLQIKKHAEAGFDLLRGVHSVSLIVAHCAYQHHERLNGSGYPRGISGEDIHPFAKIIAVADVFDAVTSNRIYRQAMLPHEGMEILYAGSDTLFDAKLIESFRQSVALYPVGMTVELNDGRKGVVIHQNVGLCDRPIVRILEESGLRVKAYELDLKQDLSIMISGCDTTWQN</sequence>
<keyword evidence="3" id="KW-1185">Reference proteome</keyword>
<dbReference type="Proteomes" id="UP000441354">
    <property type="component" value="Unassembled WGS sequence"/>
</dbReference>
<dbReference type="SUPFAM" id="SSF109604">
    <property type="entry name" value="HD-domain/PDEase-like"/>
    <property type="match status" value="1"/>
</dbReference>
<evidence type="ECO:0000313" key="2">
    <source>
        <dbReference type="EMBL" id="KAB2332891.1"/>
    </source>
</evidence>
<dbReference type="InterPro" id="IPR006675">
    <property type="entry name" value="HDIG_dom"/>
</dbReference>
<dbReference type="AlphaFoldDB" id="A0A7V7RLX7"/>
<accession>A0A7V7RLX7</accession>
<reference evidence="2 3" key="1">
    <citation type="journal article" date="2014" name="Arch. Microbiol.">
        <title>Bacillus mesophilum sp. nov., strain IITR-54T, a novel 4-chlorobiphenyl dechlorinating bacterium.</title>
        <authorList>
            <person name="Manickam N."/>
            <person name="Singh N.K."/>
            <person name="Bajaj A."/>
            <person name="Kumar R.M."/>
            <person name="Kaur G."/>
            <person name="Kaur N."/>
            <person name="Bala M."/>
            <person name="Kumar A."/>
            <person name="Mayilraj S."/>
        </authorList>
    </citation>
    <scope>NUCLEOTIDE SEQUENCE [LARGE SCALE GENOMIC DNA]</scope>
    <source>
        <strain evidence="2 3">IITR-54</strain>
    </source>
</reference>
<gene>
    <name evidence="2" type="ORF">F7732_12475</name>
</gene>
<dbReference type="SMART" id="SM00471">
    <property type="entry name" value="HDc"/>
    <property type="match status" value="1"/>
</dbReference>
<evidence type="ECO:0000259" key="1">
    <source>
        <dbReference type="PROSITE" id="PS51832"/>
    </source>
</evidence>